<proteinExistence type="predicted"/>
<dbReference type="InterPro" id="IPR012337">
    <property type="entry name" value="RNaseH-like_sf"/>
</dbReference>
<feature type="region of interest" description="Disordered" evidence="1">
    <location>
        <begin position="655"/>
        <end position="720"/>
    </location>
</feature>
<dbReference type="Gene3D" id="3.30.420.10">
    <property type="entry name" value="Ribonuclease H-like superfamily/Ribonuclease H"/>
    <property type="match status" value="1"/>
</dbReference>
<dbReference type="InterPro" id="IPR001584">
    <property type="entry name" value="Integrase_cat-core"/>
</dbReference>
<feature type="compositionally biased region" description="Acidic residues" evidence="1">
    <location>
        <begin position="674"/>
        <end position="684"/>
    </location>
</feature>
<dbReference type="EMBL" id="JBEYXT010000172">
    <property type="protein sequence ID" value="MEU6804975.1"/>
    <property type="molecule type" value="Genomic_DNA"/>
</dbReference>
<dbReference type="Pfam" id="PF09299">
    <property type="entry name" value="Mu-transpos_C"/>
    <property type="match status" value="1"/>
</dbReference>
<evidence type="ECO:0000313" key="4">
    <source>
        <dbReference type="Proteomes" id="UP001551189"/>
    </source>
</evidence>
<evidence type="ECO:0000256" key="1">
    <source>
        <dbReference type="SAM" id="MobiDB-lite"/>
    </source>
</evidence>
<dbReference type="RefSeq" id="WP_359698939.1">
    <property type="nucleotide sequence ID" value="NZ_JBEYXT010000172.1"/>
</dbReference>
<evidence type="ECO:0000313" key="3">
    <source>
        <dbReference type="EMBL" id="MEU6804975.1"/>
    </source>
</evidence>
<dbReference type="InterPro" id="IPR036397">
    <property type="entry name" value="RNaseH_sf"/>
</dbReference>
<comment type="caution">
    <text evidence="3">The sequence shown here is derived from an EMBL/GenBank/DDBJ whole genome shotgun (WGS) entry which is preliminary data.</text>
</comment>
<gene>
    <name evidence="3" type="ORF">ABZ931_28810</name>
</gene>
<dbReference type="SUPFAM" id="SSF53098">
    <property type="entry name" value="Ribonuclease H-like"/>
    <property type="match status" value="1"/>
</dbReference>
<feature type="compositionally biased region" description="Low complexity" evidence="1">
    <location>
        <begin position="700"/>
        <end position="711"/>
    </location>
</feature>
<protein>
    <submittedName>
        <fullName evidence="3">Mu transposase C-terminal domain-containing protein</fullName>
    </submittedName>
</protein>
<name>A0ABV3B6C0_9ACTN</name>
<accession>A0ABV3B6C0</accession>
<dbReference type="Proteomes" id="UP001551189">
    <property type="component" value="Unassembled WGS sequence"/>
</dbReference>
<reference evidence="3 4" key="1">
    <citation type="submission" date="2024-06" db="EMBL/GenBank/DDBJ databases">
        <title>The Natural Products Discovery Center: Release of the First 8490 Sequenced Strains for Exploring Actinobacteria Biosynthetic Diversity.</title>
        <authorList>
            <person name="Kalkreuter E."/>
            <person name="Kautsar S.A."/>
            <person name="Yang D."/>
            <person name="Bader C.D."/>
            <person name="Teijaro C.N."/>
            <person name="Fluegel L."/>
            <person name="Davis C.M."/>
            <person name="Simpson J.R."/>
            <person name="Lauterbach L."/>
            <person name="Steele A.D."/>
            <person name="Gui C."/>
            <person name="Meng S."/>
            <person name="Li G."/>
            <person name="Viehrig K."/>
            <person name="Ye F."/>
            <person name="Su P."/>
            <person name="Kiefer A.F."/>
            <person name="Nichols A."/>
            <person name="Cepeda A.J."/>
            <person name="Yan W."/>
            <person name="Fan B."/>
            <person name="Jiang Y."/>
            <person name="Adhikari A."/>
            <person name="Zheng C.-J."/>
            <person name="Schuster L."/>
            <person name="Cowan T.M."/>
            <person name="Smanski M.J."/>
            <person name="Chevrette M.G."/>
            <person name="De Carvalho L.P.S."/>
            <person name="Shen B."/>
        </authorList>
    </citation>
    <scope>NUCLEOTIDE SEQUENCE [LARGE SCALE GENOMIC DNA]</scope>
    <source>
        <strain evidence="3 4">NPDC046851</strain>
    </source>
</reference>
<dbReference type="InterPro" id="IPR015378">
    <property type="entry name" value="Transposase-like_Mu_C"/>
</dbReference>
<keyword evidence="4" id="KW-1185">Reference proteome</keyword>
<sequence length="733" mass="79735">MSGGSVLEVGARVRFEGRTWTVAALAGGQVRLVAENGEMAALLLALLFAQEDFEVVDAAAVCRVPPLGLLESLPAPVRERALAWERHVREVETGHPGGFGAAGPARAEYDPEVRTLAQREEAKAAELSAAGMPTSAVTVRRMRARYRDGGVWALVDQRAVRPRSALGRADERVVAALREVLEVGQERSSGTLGRLRAYTERLLAERHGPGVVPLPSTATFNRLVHALADGRGLLGSARQRRWRSARPAPPFVPTTVMAPGELVMMASTVLDAFVVLNDGVVERPELTIALDVATRSICAAVLRPKGTRSVDAAQLLAQMMVPAPMRPAWPEVLAMQRSVIPYERLLSVDARLEGAAARPVITPRTVVVDQGRVFVSSTFVAACGSLGISLQPAPPGNGPAKGHVERTFSSINTLFAQHVAGYTGSHTGERGRNAQGEAVWTLAQLDDLLQEWIICGWQEREHEGLRHPMMPRRALSPNEMWAALVAVCGYVPVPLEREDYIELMPVKRQKINDYGIRIDYRTYDHRVLNPYRGEPSPAADGLWEIHYNPHAPDEVWVRLPEPGRPRGYGWEAVPWIHRTLVSAPFTDFTWQHVRSTVAQRGSRVSHEHDLALALRELLERAAAGHGSRRDKVVAARARAHAAANEDGAVWGILYGQPPPTSAGGGRDDVHEGGEDAFEDEEEETAVAIGGGRQPFEPADARGVAAAGTADGQAPPVRDSTITVYDPFEESLRW</sequence>
<dbReference type="PROSITE" id="PS50994">
    <property type="entry name" value="INTEGRASE"/>
    <property type="match status" value="1"/>
</dbReference>
<organism evidence="3 4">
    <name type="scientific">Streptomyces neyagawaensis</name>
    <dbReference type="NCBI Taxonomy" id="42238"/>
    <lineage>
        <taxon>Bacteria</taxon>
        <taxon>Bacillati</taxon>
        <taxon>Actinomycetota</taxon>
        <taxon>Actinomycetes</taxon>
        <taxon>Kitasatosporales</taxon>
        <taxon>Streptomycetaceae</taxon>
        <taxon>Streptomyces</taxon>
    </lineage>
</organism>
<evidence type="ECO:0000259" key="2">
    <source>
        <dbReference type="PROSITE" id="PS50994"/>
    </source>
</evidence>
<feature type="domain" description="Integrase catalytic" evidence="2">
    <location>
        <begin position="255"/>
        <end position="485"/>
    </location>
</feature>